<organism evidence="7">
    <name type="scientific">Aureimonas frigidaquae</name>
    <dbReference type="NCBI Taxonomy" id="424757"/>
    <lineage>
        <taxon>Bacteria</taxon>
        <taxon>Pseudomonadati</taxon>
        <taxon>Pseudomonadota</taxon>
        <taxon>Alphaproteobacteria</taxon>
        <taxon>Hyphomicrobiales</taxon>
        <taxon>Aurantimonadaceae</taxon>
        <taxon>Aureimonas</taxon>
    </lineage>
</organism>
<keyword evidence="1" id="KW-0805">Transcription regulation</keyword>
<dbReference type="OrthoDB" id="3574600at2"/>
<evidence type="ECO:0000256" key="4">
    <source>
        <dbReference type="SAM" id="MobiDB-lite"/>
    </source>
</evidence>
<dbReference type="CDD" id="cd05013">
    <property type="entry name" value="SIS_RpiR"/>
    <property type="match status" value="1"/>
</dbReference>
<dbReference type="RefSeq" id="WP_062228492.1">
    <property type="nucleotide sequence ID" value="NZ_BBWR01000012.1"/>
</dbReference>
<accession>A0A0P0Z0L9</accession>
<dbReference type="GO" id="GO:1901135">
    <property type="term" value="P:carbohydrate derivative metabolic process"/>
    <property type="evidence" value="ECO:0007669"/>
    <property type="project" value="InterPro"/>
</dbReference>
<keyword evidence="2" id="KW-0238">DNA-binding</keyword>
<dbReference type="InterPro" id="IPR046348">
    <property type="entry name" value="SIS_dom_sf"/>
</dbReference>
<sequence>MIALELTRSYPSAGLETVAEFARRAGTSSPSVLRFIAKIGFRSYAEFQSRLRAEVAEVLQSPLTRASSLPLAGAGGSDGDFGTVMRNNIARSVDMLGAVDLTAVAELVSDEKRRLFLIGGRFSKANALWTYQLLRELRGNIRLVDEAPANYAEHLVDMGRTAVVIAFDYRRYQDDVVAFVAAARRRGASIVAVTDEWQSPIAMSARYVFTTPVAVPSLFDSTIGSLVQMEALVARVAETLGPRAATRIAAIEQARDDYDASLDAEPRGDDPPNSATRSCVVVRRQ</sequence>
<feature type="region of interest" description="Disordered" evidence="4">
    <location>
        <begin position="259"/>
        <end position="285"/>
    </location>
</feature>
<dbReference type="EMBL" id="LC066375">
    <property type="protein sequence ID" value="BAT27436.1"/>
    <property type="molecule type" value="Genomic_DNA"/>
</dbReference>
<dbReference type="Gene3D" id="3.40.50.10490">
    <property type="entry name" value="Glucose-6-phosphate isomerase like protein, domain 1"/>
    <property type="match status" value="1"/>
</dbReference>
<evidence type="ECO:0000256" key="2">
    <source>
        <dbReference type="ARBA" id="ARBA00023125"/>
    </source>
</evidence>
<dbReference type="GO" id="GO:0097367">
    <property type="term" value="F:carbohydrate derivative binding"/>
    <property type="evidence" value="ECO:0007669"/>
    <property type="project" value="InterPro"/>
</dbReference>
<protein>
    <submittedName>
        <fullName evidence="7">SIS domain-containing protein</fullName>
    </submittedName>
</protein>
<dbReference type="InterPro" id="IPR047640">
    <property type="entry name" value="RpiR-like"/>
</dbReference>
<dbReference type="AlphaFoldDB" id="A0A0P0Z0L9"/>
<feature type="compositionally biased region" description="Basic and acidic residues" evidence="4">
    <location>
        <begin position="259"/>
        <end position="270"/>
    </location>
</feature>
<keyword evidence="3" id="KW-0804">Transcription</keyword>
<dbReference type="InterPro" id="IPR035472">
    <property type="entry name" value="RpiR-like_SIS"/>
</dbReference>
<reference evidence="7" key="1">
    <citation type="journal article" date="2015" name="Proc. Natl. Acad. Sci. U.S.A.">
        <title>Bacterial clade with the ribosomal RNA operon on a small plasmid rather than the chromosome.</title>
        <authorList>
            <person name="Anda M."/>
            <person name="Ohtsubo Y."/>
            <person name="Okubo T."/>
            <person name="Sugawara M."/>
            <person name="Nagata Y."/>
            <person name="Tsuda M."/>
            <person name="Minamisawa K."/>
            <person name="Mitsui H."/>
        </authorList>
    </citation>
    <scope>NUCLEOTIDE SEQUENCE</scope>
    <source>
        <strain evidence="7">JCM 14755</strain>
    </source>
</reference>
<dbReference type="PROSITE" id="PS51071">
    <property type="entry name" value="HTH_RPIR"/>
    <property type="match status" value="1"/>
</dbReference>
<dbReference type="Gene3D" id="1.10.10.10">
    <property type="entry name" value="Winged helix-like DNA-binding domain superfamily/Winged helix DNA-binding domain"/>
    <property type="match status" value="1"/>
</dbReference>
<evidence type="ECO:0000259" key="6">
    <source>
        <dbReference type="PROSITE" id="PS51464"/>
    </source>
</evidence>
<dbReference type="InterPro" id="IPR009057">
    <property type="entry name" value="Homeodomain-like_sf"/>
</dbReference>
<dbReference type="SUPFAM" id="SSF46689">
    <property type="entry name" value="Homeodomain-like"/>
    <property type="match status" value="1"/>
</dbReference>
<evidence type="ECO:0000313" key="7">
    <source>
        <dbReference type="EMBL" id="BAT27436.1"/>
    </source>
</evidence>
<dbReference type="GO" id="GO:0003700">
    <property type="term" value="F:DNA-binding transcription factor activity"/>
    <property type="evidence" value="ECO:0007669"/>
    <property type="project" value="InterPro"/>
</dbReference>
<evidence type="ECO:0000259" key="5">
    <source>
        <dbReference type="PROSITE" id="PS51071"/>
    </source>
</evidence>
<dbReference type="SUPFAM" id="SSF53697">
    <property type="entry name" value="SIS domain"/>
    <property type="match status" value="1"/>
</dbReference>
<feature type="domain" description="HTH rpiR-type" evidence="5">
    <location>
        <begin position="1"/>
        <end position="58"/>
    </location>
</feature>
<dbReference type="Pfam" id="PF01380">
    <property type="entry name" value="SIS"/>
    <property type="match status" value="1"/>
</dbReference>
<dbReference type="PANTHER" id="PTHR30514:SF18">
    <property type="entry name" value="RPIR-FAMILY TRANSCRIPTIONAL REGULATOR"/>
    <property type="match status" value="1"/>
</dbReference>
<evidence type="ECO:0000256" key="1">
    <source>
        <dbReference type="ARBA" id="ARBA00023015"/>
    </source>
</evidence>
<dbReference type="PANTHER" id="PTHR30514">
    <property type="entry name" value="GLUCOKINASE"/>
    <property type="match status" value="1"/>
</dbReference>
<dbReference type="InterPro" id="IPR036388">
    <property type="entry name" value="WH-like_DNA-bd_sf"/>
</dbReference>
<dbReference type="InterPro" id="IPR001347">
    <property type="entry name" value="SIS_dom"/>
</dbReference>
<evidence type="ECO:0000256" key="3">
    <source>
        <dbReference type="ARBA" id="ARBA00023163"/>
    </source>
</evidence>
<name>A0A0P0Z0L9_9HYPH</name>
<dbReference type="PROSITE" id="PS51464">
    <property type="entry name" value="SIS"/>
    <property type="match status" value="1"/>
</dbReference>
<feature type="domain" description="SIS" evidence="6">
    <location>
        <begin position="104"/>
        <end position="242"/>
    </location>
</feature>
<dbReference type="GO" id="GO:0003677">
    <property type="term" value="F:DNA binding"/>
    <property type="evidence" value="ECO:0007669"/>
    <property type="project" value="UniProtKB-KW"/>
</dbReference>
<dbReference type="InterPro" id="IPR000281">
    <property type="entry name" value="HTH_RpiR"/>
</dbReference>
<proteinExistence type="predicted"/>